<comment type="similarity">
    <text evidence="1">Belongs to the short-chain dehydrogenases/reductases (SDR) family.</text>
</comment>
<dbReference type="PRINTS" id="PR00081">
    <property type="entry name" value="GDHRDH"/>
</dbReference>
<dbReference type="GO" id="GO:0016491">
    <property type="term" value="F:oxidoreductase activity"/>
    <property type="evidence" value="ECO:0007669"/>
    <property type="project" value="UniProtKB-KW"/>
</dbReference>
<dbReference type="InterPro" id="IPR002347">
    <property type="entry name" value="SDR_fam"/>
</dbReference>
<reference evidence="3" key="1">
    <citation type="submission" date="2020-11" db="EMBL/GenBank/DDBJ databases">
        <authorList>
            <person name="Tran Van P."/>
        </authorList>
    </citation>
    <scope>NUCLEOTIDE SEQUENCE</scope>
</reference>
<organism evidence="3">
    <name type="scientific">Timema shepardi</name>
    <name type="common">Walking stick</name>
    <dbReference type="NCBI Taxonomy" id="629360"/>
    <lineage>
        <taxon>Eukaryota</taxon>
        <taxon>Metazoa</taxon>
        <taxon>Ecdysozoa</taxon>
        <taxon>Arthropoda</taxon>
        <taxon>Hexapoda</taxon>
        <taxon>Insecta</taxon>
        <taxon>Pterygota</taxon>
        <taxon>Neoptera</taxon>
        <taxon>Polyneoptera</taxon>
        <taxon>Phasmatodea</taxon>
        <taxon>Timematodea</taxon>
        <taxon>Timematoidea</taxon>
        <taxon>Timematidae</taxon>
        <taxon>Timema</taxon>
    </lineage>
</organism>
<evidence type="ECO:0000256" key="1">
    <source>
        <dbReference type="ARBA" id="ARBA00006484"/>
    </source>
</evidence>
<protein>
    <submittedName>
        <fullName evidence="3">Uncharacterized protein</fullName>
    </submittedName>
</protein>
<dbReference type="Gene3D" id="3.40.50.720">
    <property type="entry name" value="NAD(P)-binding Rossmann-like Domain"/>
    <property type="match status" value="1"/>
</dbReference>
<name>A0A7R9BA76_TIMSH</name>
<dbReference type="SUPFAM" id="SSF51735">
    <property type="entry name" value="NAD(P)-binding Rossmann-fold domains"/>
    <property type="match status" value="1"/>
</dbReference>
<keyword evidence="2" id="KW-0560">Oxidoreductase</keyword>
<gene>
    <name evidence="3" type="ORF">TSIB3V08_LOCUS13394</name>
</gene>
<evidence type="ECO:0000256" key="2">
    <source>
        <dbReference type="ARBA" id="ARBA00023002"/>
    </source>
</evidence>
<dbReference type="Pfam" id="PF00106">
    <property type="entry name" value="adh_short"/>
    <property type="match status" value="1"/>
</dbReference>
<dbReference type="EMBL" id="OC024742">
    <property type="protein sequence ID" value="CAD7269394.1"/>
    <property type="molecule type" value="Genomic_DNA"/>
</dbReference>
<sequence>MYPASKHAVTVLTEGLRRELVQLGSKIKVTSVSPGVVETEFANIYGQDVKKFLYKENPVLQAKDIADAVLYTLGTPPHVQIHEITIRPIGENF</sequence>
<evidence type="ECO:0000313" key="3">
    <source>
        <dbReference type="EMBL" id="CAD7269394.1"/>
    </source>
</evidence>
<dbReference type="PANTHER" id="PTHR43115">
    <property type="entry name" value="DEHYDROGENASE/REDUCTASE SDR FAMILY MEMBER 11"/>
    <property type="match status" value="1"/>
</dbReference>
<dbReference type="PANTHER" id="PTHR43115:SF4">
    <property type="entry name" value="DEHYDROGENASE_REDUCTASE SDR FAMILY MEMBER 11"/>
    <property type="match status" value="1"/>
</dbReference>
<dbReference type="AlphaFoldDB" id="A0A7R9BA76"/>
<proteinExistence type="inferred from homology"/>
<dbReference type="InterPro" id="IPR036291">
    <property type="entry name" value="NAD(P)-bd_dom_sf"/>
</dbReference>
<accession>A0A7R9BA76</accession>